<evidence type="ECO:0000259" key="1">
    <source>
        <dbReference type="Pfam" id="PF08241"/>
    </source>
</evidence>
<dbReference type="EMBL" id="JBHSCR010000014">
    <property type="protein sequence ID" value="MFC4348866.1"/>
    <property type="molecule type" value="Genomic_DNA"/>
</dbReference>
<keyword evidence="2" id="KW-0489">Methyltransferase</keyword>
<dbReference type="EC" id="2.1.1.-" evidence="2"/>
<dbReference type="Pfam" id="PF08241">
    <property type="entry name" value="Methyltransf_11"/>
    <property type="match status" value="1"/>
</dbReference>
<name>A0ABV8UDD9_9PROT</name>
<organism evidence="2 3">
    <name type="scientific">Kordiimonas lipolytica</name>
    <dbReference type="NCBI Taxonomy" id="1662421"/>
    <lineage>
        <taxon>Bacteria</taxon>
        <taxon>Pseudomonadati</taxon>
        <taxon>Pseudomonadota</taxon>
        <taxon>Alphaproteobacteria</taxon>
        <taxon>Kordiimonadales</taxon>
        <taxon>Kordiimonadaceae</taxon>
        <taxon>Kordiimonas</taxon>
    </lineage>
</organism>
<dbReference type="SUPFAM" id="SSF53335">
    <property type="entry name" value="S-adenosyl-L-methionine-dependent methyltransferases"/>
    <property type="match status" value="1"/>
</dbReference>
<evidence type="ECO:0000313" key="3">
    <source>
        <dbReference type="Proteomes" id="UP001595776"/>
    </source>
</evidence>
<proteinExistence type="predicted"/>
<protein>
    <submittedName>
        <fullName evidence="2">Class I SAM-dependent methyltransferase</fullName>
        <ecNumber evidence="2">2.1.1.-</ecNumber>
    </submittedName>
</protein>
<evidence type="ECO:0000313" key="2">
    <source>
        <dbReference type="EMBL" id="MFC4348866.1"/>
    </source>
</evidence>
<sequence length="240" mass="26301">MRPDVLKLYRFYASAIGRATCPIITAKLMRLTAPPTDGVTIGFGFTLPYLDLIARAEGRAGGRFLAFMPAQQGVCHWPAHLGSRTALVEEYHLPLADSSVDRIILVHALEHANRPVNLLREIWRVLAPGGQMIAVVPNRMRSWAAYEGTPFGHGRPYSKGQLSSLLEEQMLPVDGWDTALMMPPFIRPMASKLLRYGERPIGFLGKNLGGALIVSARKQVYGTLPKSARKAAIMPALTGS</sequence>
<comment type="caution">
    <text evidence="2">The sequence shown here is derived from an EMBL/GenBank/DDBJ whole genome shotgun (WGS) entry which is preliminary data.</text>
</comment>
<dbReference type="InterPro" id="IPR013216">
    <property type="entry name" value="Methyltransf_11"/>
</dbReference>
<dbReference type="GO" id="GO:0008168">
    <property type="term" value="F:methyltransferase activity"/>
    <property type="evidence" value="ECO:0007669"/>
    <property type="project" value="UniProtKB-KW"/>
</dbReference>
<dbReference type="RefSeq" id="WP_068143486.1">
    <property type="nucleotide sequence ID" value="NZ_JBHSCR010000014.1"/>
</dbReference>
<dbReference type="InterPro" id="IPR029063">
    <property type="entry name" value="SAM-dependent_MTases_sf"/>
</dbReference>
<gene>
    <name evidence="2" type="ORF">ACFO5Q_13515</name>
</gene>
<dbReference type="CDD" id="cd02440">
    <property type="entry name" value="AdoMet_MTases"/>
    <property type="match status" value="1"/>
</dbReference>
<feature type="domain" description="Methyltransferase type 11" evidence="1">
    <location>
        <begin position="91"/>
        <end position="133"/>
    </location>
</feature>
<dbReference type="Proteomes" id="UP001595776">
    <property type="component" value="Unassembled WGS sequence"/>
</dbReference>
<keyword evidence="2" id="KW-0808">Transferase</keyword>
<dbReference type="Gene3D" id="3.40.50.150">
    <property type="entry name" value="Vaccinia Virus protein VP39"/>
    <property type="match status" value="1"/>
</dbReference>
<accession>A0ABV8UDD9</accession>
<keyword evidence="3" id="KW-1185">Reference proteome</keyword>
<reference evidence="3" key="1">
    <citation type="journal article" date="2019" name="Int. J. Syst. Evol. Microbiol.">
        <title>The Global Catalogue of Microorganisms (GCM) 10K type strain sequencing project: providing services to taxonomists for standard genome sequencing and annotation.</title>
        <authorList>
            <consortium name="The Broad Institute Genomics Platform"/>
            <consortium name="The Broad Institute Genome Sequencing Center for Infectious Disease"/>
            <person name="Wu L."/>
            <person name="Ma J."/>
        </authorList>
    </citation>
    <scope>NUCLEOTIDE SEQUENCE [LARGE SCALE GENOMIC DNA]</scope>
    <source>
        <strain evidence="3">CGMCC 1.15304</strain>
    </source>
</reference>
<dbReference type="GO" id="GO:0032259">
    <property type="term" value="P:methylation"/>
    <property type="evidence" value="ECO:0007669"/>
    <property type="project" value="UniProtKB-KW"/>
</dbReference>